<dbReference type="SUPFAM" id="SSF56219">
    <property type="entry name" value="DNase I-like"/>
    <property type="match status" value="1"/>
</dbReference>
<dbReference type="Gene3D" id="3.60.10.10">
    <property type="entry name" value="Endonuclease/exonuclease/phosphatase"/>
    <property type="match status" value="1"/>
</dbReference>
<dbReference type="Proteomes" id="UP000199308">
    <property type="component" value="Unassembled WGS sequence"/>
</dbReference>
<accession>A0A1I0DDI2</accession>
<name>A0A1I0DDI2_THASX</name>
<evidence type="ECO:0000313" key="4">
    <source>
        <dbReference type="Proteomes" id="UP000199308"/>
    </source>
</evidence>
<dbReference type="STRING" id="349064.SAMN05660429_01473"/>
<keyword evidence="4" id="KW-1185">Reference proteome</keyword>
<keyword evidence="3" id="KW-0540">Nuclease</keyword>
<dbReference type="GO" id="GO:0006506">
    <property type="term" value="P:GPI anchor biosynthetic process"/>
    <property type="evidence" value="ECO:0007669"/>
    <property type="project" value="TreeGrafter"/>
</dbReference>
<dbReference type="InterPro" id="IPR005135">
    <property type="entry name" value="Endo/exonuclease/phosphatase"/>
</dbReference>
<protein>
    <submittedName>
        <fullName evidence="3">Endonuclease/Exonuclease/phosphatase family protein</fullName>
    </submittedName>
</protein>
<reference evidence="3 4" key="1">
    <citation type="submission" date="2016-10" db="EMBL/GenBank/DDBJ databases">
        <authorList>
            <person name="de Groot N.N."/>
        </authorList>
    </citation>
    <scope>NUCLEOTIDE SEQUENCE [LARGE SCALE GENOMIC DNA]</scope>
    <source>
        <strain evidence="3 4">DSM 19706</strain>
    </source>
</reference>
<dbReference type="RefSeq" id="WP_093328887.1">
    <property type="nucleotide sequence ID" value="NZ_AP027363.1"/>
</dbReference>
<keyword evidence="3" id="KW-0255">Endonuclease</keyword>
<evidence type="ECO:0000313" key="3">
    <source>
        <dbReference type="EMBL" id="SET30405.1"/>
    </source>
</evidence>
<feature type="domain" description="Endonuclease/exonuclease/phosphatase" evidence="2">
    <location>
        <begin position="36"/>
        <end position="371"/>
    </location>
</feature>
<keyword evidence="3" id="KW-0378">Hydrolase</keyword>
<evidence type="ECO:0000259" key="2">
    <source>
        <dbReference type="Pfam" id="PF03372"/>
    </source>
</evidence>
<dbReference type="PANTHER" id="PTHR14859:SF1">
    <property type="entry name" value="PGAP2-INTERACTING PROTEIN"/>
    <property type="match status" value="1"/>
</dbReference>
<dbReference type="PANTHER" id="PTHR14859">
    <property type="entry name" value="CALCOFLUOR WHITE HYPERSENSITIVE PROTEIN PRECURSOR"/>
    <property type="match status" value="1"/>
</dbReference>
<evidence type="ECO:0000256" key="1">
    <source>
        <dbReference type="SAM" id="SignalP"/>
    </source>
</evidence>
<dbReference type="GO" id="GO:0016020">
    <property type="term" value="C:membrane"/>
    <property type="evidence" value="ECO:0007669"/>
    <property type="project" value="GOC"/>
</dbReference>
<feature type="chain" id="PRO_5011611711" evidence="1">
    <location>
        <begin position="23"/>
        <end position="382"/>
    </location>
</feature>
<organism evidence="3 4">
    <name type="scientific">Thalassotalea agarivorans</name>
    <name type="common">Thalassomonas agarivorans</name>
    <dbReference type="NCBI Taxonomy" id="349064"/>
    <lineage>
        <taxon>Bacteria</taxon>
        <taxon>Pseudomonadati</taxon>
        <taxon>Pseudomonadota</taxon>
        <taxon>Gammaproteobacteria</taxon>
        <taxon>Alteromonadales</taxon>
        <taxon>Colwelliaceae</taxon>
        <taxon>Thalassotalea</taxon>
    </lineage>
</organism>
<feature type="signal peptide" evidence="1">
    <location>
        <begin position="1"/>
        <end position="22"/>
    </location>
</feature>
<dbReference type="OrthoDB" id="292013at2"/>
<sequence length="382" mass="43118">MNIKHIIISTILASSLVATTNAADTIRFATFNASLEALNYTDRNQSQLILQQSLNNALSSPAQQVKNIVKIISIKQPDVILINEFDNGVFGKKNQVLFSELLKANGLNYPYFFQGPVNTGVLIDNGDKTAKPPANTQGFGYFPGHFGMLLLSKYPIDTEHIRTFQLFKWKDMPNALMPMNEDGTPWYADATWNKLRLSSKSHWDIPIKIDDEKVHVLASHPTPPVFDGKEDRNGKRNHDEIRFWHDYIDTNRSTYIYDDKSQFGGLKPNSRFVIMGDLNSSPAEGDSRQDAIRNLLNDTKVNDTEPKSLGAVQNAPQNPYAKTHTASWKMRVDYVLPSSFGLKVVSSGVFWPQKGEKYDALIKNRKTSSDHKLVWVDINITK</sequence>
<dbReference type="InterPro" id="IPR051916">
    <property type="entry name" value="GPI-anchor_lipid_remodeler"/>
</dbReference>
<dbReference type="Pfam" id="PF03372">
    <property type="entry name" value="Exo_endo_phos"/>
    <property type="match status" value="1"/>
</dbReference>
<proteinExistence type="predicted"/>
<dbReference type="EMBL" id="FOHK01000006">
    <property type="protein sequence ID" value="SET30405.1"/>
    <property type="molecule type" value="Genomic_DNA"/>
</dbReference>
<keyword evidence="3" id="KW-0269">Exonuclease</keyword>
<dbReference type="GO" id="GO:0004519">
    <property type="term" value="F:endonuclease activity"/>
    <property type="evidence" value="ECO:0007669"/>
    <property type="project" value="UniProtKB-KW"/>
</dbReference>
<keyword evidence="1" id="KW-0732">Signal</keyword>
<dbReference type="GO" id="GO:0004527">
    <property type="term" value="F:exonuclease activity"/>
    <property type="evidence" value="ECO:0007669"/>
    <property type="project" value="UniProtKB-KW"/>
</dbReference>
<dbReference type="AlphaFoldDB" id="A0A1I0DDI2"/>
<dbReference type="InterPro" id="IPR036691">
    <property type="entry name" value="Endo/exonu/phosph_ase_sf"/>
</dbReference>
<gene>
    <name evidence="3" type="ORF">SAMN05660429_01473</name>
</gene>